<evidence type="ECO:0000313" key="12">
    <source>
        <dbReference type="Proteomes" id="UP000078512"/>
    </source>
</evidence>
<dbReference type="InterPro" id="IPR015505">
    <property type="entry name" value="Coronin"/>
</dbReference>
<keyword evidence="12" id="KW-1185">Reference proteome</keyword>
<dbReference type="SMART" id="SM01167">
    <property type="entry name" value="DUF1900"/>
    <property type="match status" value="2"/>
</dbReference>
<dbReference type="AlphaFoldDB" id="A0A197JDG9"/>
<evidence type="ECO:0000256" key="9">
    <source>
        <dbReference type="SAM" id="MobiDB-lite"/>
    </source>
</evidence>
<dbReference type="InterPro" id="IPR001680">
    <property type="entry name" value="WD40_rpt"/>
</dbReference>
<evidence type="ECO:0000256" key="5">
    <source>
        <dbReference type="ARBA" id="ARBA00022737"/>
    </source>
</evidence>
<dbReference type="Pfam" id="PF00400">
    <property type="entry name" value="WD40"/>
    <property type="match status" value="3"/>
</dbReference>
<dbReference type="SUPFAM" id="SSF50978">
    <property type="entry name" value="WD40 repeat-like"/>
    <property type="match status" value="2"/>
</dbReference>
<keyword evidence="4 7" id="KW-0853">WD repeat</keyword>
<evidence type="ECO:0000256" key="7">
    <source>
        <dbReference type="PROSITE-ProRule" id="PRU00221"/>
    </source>
</evidence>
<dbReference type="PROSITE" id="PS50082">
    <property type="entry name" value="WD_REPEATS_2"/>
    <property type="match status" value="3"/>
</dbReference>
<evidence type="ECO:0000259" key="10">
    <source>
        <dbReference type="SMART" id="SM01166"/>
    </source>
</evidence>
<feature type="repeat" description="WD" evidence="7">
    <location>
        <begin position="176"/>
        <end position="208"/>
    </location>
</feature>
<dbReference type="GO" id="GO:0003779">
    <property type="term" value="F:actin binding"/>
    <property type="evidence" value="ECO:0007669"/>
    <property type="project" value="UniProtKB-KW"/>
</dbReference>
<keyword evidence="5 8" id="KW-0677">Repeat</keyword>
<name>A0A197JDG9_9FUNG</name>
<dbReference type="PROSITE" id="PS50294">
    <property type="entry name" value="WD_REPEATS_REGION"/>
    <property type="match status" value="2"/>
</dbReference>
<dbReference type="Proteomes" id="UP000078512">
    <property type="component" value="Unassembled WGS sequence"/>
</dbReference>
<feature type="region of interest" description="Disordered" evidence="9">
    <location>
        <begin position="964"/>
        <end position="1032"/>
    </location>
</feature>
<organism evidence="11 12">
    <name type="scientific">Linnemannia elongata AG-77</name>
    <dbReference type="NCBI Taxonomy" id="1314771"/>
    <lineage>
        <taxon>Eukaryota</taxon>
        <taxon>Fungi</taxon>
        <taxon>Fungi incertae sedis</taxon>
        <taxon>Mucoromycota</taxon>
        <taxon>Mortierellomycotina</taxon>
        <taxon>Mortierellomycetes</taxon>
        <taxon>Mortierellales</taxon>
        <taxon>Mortierellaceae</taxon>
        <taxon>Linnemannia</taxon>
    </lineage>
</organism>
<dbReference type="InterPro" id="IPR036322">
    <property type="entry name" value="WD40_repeat_dom_sf"/>
</dbReference>
<dbReference type="InterPro" id="IPR015943">
    <property type="entry name" value="WD40/YVTN_repeat-like_dom_sf"/>
</dbReference>
<dbReference type="SMART" id="SM00320">
    <property type="entry name" value="WD40"/>
    <property type="match status" value="6"/>
</dbReference>
<dbReference type="Gene3D" id="2.130.10.10">
    <property type="entry name" value="YVTN repeat-like/Quinoprotein amine dehydrogenase"/>
    <property type="match status" value="2"/>
</dbReference>
<feature type="compositionally biased region" description="Polar residues" evidence="9">
    <location>
        <begin position="475"/>
        <end position="495"/>
    </location>
</feature>
<evidence type="ECO:0000256" key="1">
    <source>
        <dbReference type="ARBA" id="ARBA00004496"/>
    </source>
</evidence>
<evidence type="ECO:0000256" key="3">
    <source>
        <dbReference type="ARBA" id="ARBA00022490"/>
    </source>
</evidence>
<dbReference type="Pfam" id="PF16300">
    <property type="entry name" value="WD40_4"/>
    <property type="match status" value="2"/>
</dbReference>
<feature type="compositionally biased region" description="Basic and acidic residues" evidence="9">
    <location>
        <begin position="991"/>
        <end position="1018"/>
    </location>
</feature>
<comment type="subcellular location">
    <subcellularLocation>
        <location evidence="1">Cytoplasm</location>
    </subcellularLocation>
</comment>
<feature type="domain" description="DUF1899" evidence="10">
    <location>
        <begin position="552"/>
        <end position="616"/>
    </location>
</feature>
<accession>A0A197JDG9</accession>
<protein>
    <recommendedName>
        <fullName evidence="8">Coronin</fullName>
    </recommendedName>
</protein>
<evidence type="ECO:0000256" key="6">
    <source>
        <dbReference type="ARBA" id="ARBA00023203"/>
    </source>
</evidence>
<evidence type="ECO:0000256" key="2">
    <source>
        <dbReference type="ARBA" id="ARBA00009482"/>
    </source>
</evidence>
<evidence type="ECO:0000256" key="4">
    <source>
        <dbReference type="ARBA" id="ARBA00022574"/>
    </source>
</evidence>
<evidence type="ECO:0000313" key="11">
    <source>
        <dbReference type="EMBL" id="OAQ22494.1"/>
    </source>
</evidence>
<reference evidence="11 12" key="1">
    <citation type="submission" date="2016-05" db="EMBL/GenBank/DDBJ databases">
        <title>Genome sequencing reveals origins of a unique bacterial endosymbiosis in the earliest lineages of terrestrial Fungi.</title>
        <authorList>
            <consortium name="DOE Joint Genome Institute"/>
            <person name="Uehling J."/>
            <person name="Gryganskyi A."/>
            <person name="Hameed K."/>
            <person name="Tschaplinski T."/>
            <person name="Misztal P."/>
            <person name="Wu S."/>
            <person name="Desiro A."/>
            <person name="Vande Pol N."/>
            <person name="Du Z.-Y."/>
            <person name="Zienkiewicz A."/>
            <person name="Zienkiewicz K."/>
            <person name="Morin E."/>
            <person name="Tisserant E."/>
            <person name="Splivallo R."/>
            <person name="Hainaut M."/>
            <person name="Henrissat B."/>
            <person name="Ohm R."/>
            <person name="Kuo A."/>
            <person name="Yan J."/>
            <person name="Lipzen A."/>
            <person name="Nolan M."/>
            <person name="Labutti K."/>
            <person name="Barry K."/>
            <person name="Goldstein A."/>
            <person name="Labbe J."/>
            <person name="Schadt C."/>
            <person name="Tuskan G."/>
            <person name="Grigoriev I."/>
            <person name="Martin F."/>
            <person name="Vilgalys R."/>
            <person name="Bonito G."/>
        </authorList>
    </citation>
    <scope>NUCLEOTIDE SEQUENCE [LARGE SCALE GENOMIC DNA]</scope>
    <source>
        <strain evidence="11 12">AG-77</strain>
    </source>
</reference>
<feature type="repeat" description="WD" evidence="7">
    <location>
        <begin position="723"/>
        <end position="764"/>
    </location>
</feature>
<dbReference type="SMART" id="SM01166">
    <property type="entry name" value="DUF1899"/>
    <property type="match status" value="2"/>
</dbReference>
<feature type="region of interest" description="Disordered" evidence="9">
    <location>
        <begin position="416"/>
        <end position="514"/>
    </location>
</feature>
<feature type="repeat" description="WD" evidence="7">
    <location>
        <begin position="78"/>
        <end position="120"/>
    </location>
</feature>
<comment type="similarity">
    <text evidence="2 8">Belongs to the WD repeat coronin family.</text>
</comment>
<evidence type="ECO:0000256" key="8">
    <source>
        <dbReference type="RuleBase" id="RU280818"/>
    </source>
</evidence>
<keyword evidence="3" id="KW-0963">Cytoplasm</keyword>
<dbReference type="PANTHER" id="PTHR10856:SF20">
    <property type="entry name" value="CORONIN-7"/>
    <property type="match status" value="1"/>
</dbReference>
<dbReference type="EMBL" id="KV442160">
    <property type="protein sequence ID" value="OAQ22494.1"/>
    <property type="molecule type" value="Genomic_DNA"/>
</dbReference>
<dbReference type="Pfam" id="PF08953">
    <property type="entry name" value="DUF1899"/>
    <property type="match status" value="2"/>
</dbReference>
<dbReference type="STRING" id="1314771.A0A197JDG9"/>
<dbReference type="GO" id="GO:0005737">
    <property type="term" value="C:cytoplasm"/>
    <property type="evidence" value="ECO:0007669"/>
    <property type="project" value="UniProtKB-SubCell"/>
</dbReference>
<dbReference type="InterPro" id="IPR015048">
    <property type="entry name" value="DUF1899"/>
</dbReference>
<proteinExistence type="inferred from homology"/>
<feature type="compositionally biased region" description="Low complexity" evidence="9">
    <location>
        <begin position="421"/>
        <end position="450"/>
    </location>
</feature>
<feature type="domain" description="DUF1899" evidence="10">
    <location>
        <begin position="4"/>
        <end position="69"/>
    </location>
</feature>
<dbReference type="OrthoDB" id="347435at2759"/>
<feature type="compositionally biased region" description="Polar residues" evidence="9">
    <location>
        <begin position="969"/>
        <end position="981"/>
    </location>
</feature>
<dbReference type="PANTHER" id="PTHR10856">
    <property type="entry name" value="CORONIN"/>
    <property type="match status" value="1"/>
</dbReference>
<gene>
    <name evidence="11" type="ORF">K457DRAFT_143391</name>
</gene>
<keyword evidence="6" id="KW-0009">Actin-binding</keyword>
<sequence>MSKRFLANISKYRNAVGKAAKHEEAYTDLKPSTNATTDTSQLVKVSQNWIAYKHASLGTVGILPVGTVGRVGADVHLLNAHGAGISDWEFSPFDSNVLITGSDNGEIKVWQISAEGESISTELTATIITGTGKTVDAIVHHPSAHGIVATTSTNLVQIWDYTDKAQGATISSATHTLAHPNAIFSMTWKGDGTLLATTCKDTQIRVFDPRLQDTPIHTGQGPAGNRPSRVVWLGEKDLLFTLGFNKMRERENAVWNATDLSQPLEVKRLDSSSGIALPLYDEDTSILFLPSRGESIVRWMEISESAPFMTEGIAFSAQGPVAGCAFFPKQVLKVMQTEVVRLLTVNANGLWPISVSIPRRTYLDFHADLYPETKSAVPGLEASEWLQGENKPVPRMSLDPGAAGKPEWIRRAIWTASPKDTTPAPAVAQKKPTPAQPAPSQQKAAAAVKPTPQAPEVAPVSPRTTPTPEFVPAASTESITTGIPSLSTSQPTPASSKAEESLPTPTPVTPKAAVDNLPYNVSTQAGKVSPPPSTLSTATPVRASPLASRFGAQKASRFRFLTFKPYHVSKHFDNMSGLSISTAPECSMIEVNPKFIALPLHGSGGRIGILKTSEPGRVGTKIPSLVCSSDLTGFKFDPFNHNLLVTASDDTKIKGWIIPEDGIDNENDVTKPDWVLSAPSMDKISLVLFHPRAKNVLLSASMDRSDPTIRLWDLKTQEEKLAIKGHKDVIFSCDFNHQGDKIVSVCKDKKIRIWNALTGDLIQEGKGHNSLRSCRVLWLGESDVIASVGFGPGSQREILLYDANDLGKGSIDSKKMDTSPGILVPHYDPDTSVLGISARGDRVMKHFEIDVTSPAEFSGKSRFVDVASLEQGSLQQDVAYLPKRYCNVKEIELAKMYRLTYNSVEVIRVSVPRNKKEFFQDDLFPDTVDVETPSLEAADFFAGKGLDVPPQRINLCPSDMESLAHHQEMTPTTPQSSTNSLDKFLQGKQQAAEDDRKKQAMERMFETAKESKSDRDTLVPDTGIVADDEWDD</sequence>